<accession>A6XB84</accession>
<sequence>MTSRNDDNCTENAIYRANRYYESALLHYLLVLDITMKNGSTVVIATVELFKQKLKNYIISFVRKTYKFTRIFTF</sequence>
<proteinExistence type="predicted"/>
<protein>
    <submittedName>
        <fullName evidence="1">Uncharacterized protein orfZ3</fullName>
    </submittedName>
</protein>
<dbReference type="AlphaFoldDB" id="A6XB84"/>
<name>A6XB84_LACPN</name>
<reference evidence="1" key="1">
    <citation type="journal article" date="2008" name="Arch. Microbiol.">
        <title>Characterization of a new organization of the plantaricin locus in the inducible bacteriocin-producing Lactobacillus plantarum J23 of grape must origin.</title>
        <authorList>
            <person name="Rojo-Bezares B."/>
            <person name="Saenz Y."/>
            <person name="Navarro L."/>
            <person name="Jimenez-Diaz R."/>
            <person name="Zarazaga M."/>
            <person name="Ruiz-Larrea F."/>
            <person name="Torres C."/>
        </authorList>
    </citation>
    <scope>NUCLEOTIDE SEQUENCE</scope>
    <source>
        <strain evidence="1">J23</strain>
    </source>
</reference>
<dbReference type="EMBL" id="DQ323671">
    <property type="protein sequence ID" value="ABS11215.1"/>
    <property type="molecule type" value="Genomic_DNA"/>
</dbReference>
<organism evidence="1">
    <name type="scientific">Lactiplantibacillus plantarum</name>
    <name type="common">Lactobacillus plantarum</name>
    <dbReference type="NCBI Taxonomy" id="1590"/>
    <lineage>
        <taxon>Bacteria</taxon>
        <taxon>Bacillati</taxon>
        <taxon>Bacillota</taxon>
        <taxon>Bacilli</taxon>
        <taxon>Lactobacillales</taxon>
        <taxon>Lactobacillaceae</taxon>
        <taxon>Lactiplantibacillus</taxon>
    </lineage>
</organism>
<evidence type="ECO:0000313" key="1">
    <source>
        <dbReference type="EMBL" id="ABS11215.1"/>
    </source>
</evidence>
<gene>
    <name evidence="1" type="primary">orfZ3</name>
</gene>